<dbReference type="EMBL" id="WHUW01000064">
    <property type="protein sequence ID" value="KAF8429970.1"/>
    <property type="molecule type" value="Genomic_DNA"/>
</dbReference>
<evidence type="ECO:0000313" key="2">
    <source>
        <dbReference type="Proteomes" id="UP001194468"/>
    </source>
</evidence>
<reference evidence="1" key="2">
    <citation type="journal article" date="2020" name="Nat. Commun.">
        <title>Large-scale genome sequencing of mycorrhizal fungi provides insights into the early evolution of symbiotic traits.</title>
        <authorList>
            <person name="Miyauchi S."/>
            <person name="Kiss E."/>
            <person name="Kuo A."/>
            <person name="Drula E."/>
            <person name="Kohler A."/>
            <person name="Sanchez-Garcia M."/>
            <person name="Morin E."/>
            <person name="Andreopoulos B."/>
            <person name="Barry K.W."/>
            <person name="Bonito G."/>
            <person name="Buee M."/>
            <person name="Carver A."/>
            <person name="Chen C."/>
            <person name="Cichocki N."/>
            <person name="Clum A."/>
            <person name="Culley D."/>
            <person name="Crous P.W."/>
            <person name="Fauchery L."/>
            <person name="Girlanda M."/>
            <person name="Hayes R.D."/>
            <person name="Keri Z."/>
            <person name="LaButti K."/>
            <person name="Lipzen A."/>
            <person name="Lombard V."/>
            <person name="Magnuson J."/>
            <person name="Maillard F."/>
            <person name="Murat C."/>
            <person name="Nolan M."/>
            <person name="Ohm R.A."/>
            <person name="Pangilinan J."/>
            <person name="Pereira M.F."/>
            <person name="Perotto S."/>
            <person name="Peter M."/>
            <person name="Pfister S."/>
            <person name="Riley R."/>
            <person name="Sitrit Y."/>
            <person name="Stielow J.B."/>
            <person name="Szollosi G."/>
            <person name="Zifcakova L."/>
            <person name="Stursova M."/>
            <person name="Spatafora J.W."/>
            <person name="Tedersoo L."/>
            <person name="Vaario L.M."/>
            <person name="Yamada A."/>
            <person name="Yan M."/>
            <person name="Wang P."/>
            <person name="Xu J."/>
            <person name="Bruns T."/>
            <person name="Baldrian P."/>
            <person name="Vilgalys R."/>
            <person name="Dunand C."/>
            <person name="Henrissat B."/>
            <person name="Grigoriev I.V."/>
            <person name="Hibbett D."/>
            <person name="Nagy L.G."/>
            <person name="Martin F.M."/>
        </authorList>
    </citation>
    <scope>NUCLEOTIDE SEQUENCE</scope>
    <source>
        <strain evidence="1">BED1</strain>
    </source>
</reference>
<accession>A0AAD4BH69</accession>
<name>A0AAD4BH69_BOLED</name>
<comment type="caution">
    <text evidence="1">The sequence shown here is derived from an EMBL/GenBank/DDBJ whole genome shotgun (WGS) entry which is preliminary data.</text>
</comment>
<keyword evidence="2" id="KW-1185">Reference proteome</keyword>
<dbReference type="Proteomes" id="UP001194468">
    <property type="component" value="Unassembled WGS sequence"/>
</dbReference>
<sequence>MWIRRCVGCDDVLFSASASSDAISRVTRESELPMSVVLCLSLCSGCDTIFRTRDVVLDSPLMHTIAVAFFRWSITYLPAGVCTFEMHRFHAWGCMKIYLTPTLGDIVRVVTVSPGSSVQAGEDRRPGRRSFLCYARFVRRSTSTVLHRRPCVTVYFARFEHLS</sequence>
<reference evidence="1" key="1">
    <citation type="submission" date="2019-10" db="EMBL/GenBank/DDBJ databases">
        <authorList>
            <consortium name="DOE Joint Genome Institute"/>
            <person name="Kuo A."/>
            <person name="Miyauchi S."/>
            <person name="Kiss E."/>
            <person name="Drula E."/>
            <person name="Kohler A."/>
            <person name="Sanchez-Garcia M."/>
            <person name="Andreopoulos B."/>
            <person name="Barry K.W."/>
            <person name="Bonito G."/>
            <person name="Buee M."/>
            <person name="Carver A."/>
            <person name="Chen C."/>
            <person name="Cichocki N."/>
            <person name="Clum A."/>
            <person name="Culley D."/>
            <person name="Crous P.W."/>
            <person name="Fauchery L."/>
            <person name="Girlanda M."/>
            <person name="Hayes R."/>
            <person name="Keri Z."/>
            <person name="LaButti K."/>
            <person name="Lipzen A."/>
            <person name="Lombard V."/>
            <person name="Magnuson J."/>
            <person name="Maillard F."/>
            <person name="Morin E."/>
            <person name="Murat C."/>
            <person name="Nolan M."/>
            <person name="Ohm R."/>
            <person name="Pangilinan J."/>
            <person name="Pereira M."/>
            <person name="Perotto S."/>
            <person name="Peter M."/>
            <person name="Riley R."/>
            <person name="Sitrit Y."/>
            <person name="Stielow B."/>
            <person name="Szollosi G."/>
            <person name="Zifcakova L."/>
            <person name="Stursova M."/>
            <person name="Spatafora J.W."/>
            <person name="Tedersoo L."/>
            <person name="Vaario L.-M."/>
            <person name="Yamada A."/>
            <person name="Yan M."/>
            <person name="Wang P."/>
            <person name="Xu J."/>
            <person name="Bruns T."/>
            <person name="Baldrian P."/>
            <person name="Vilgalys R."/>
            <person name="Henrissat B."/>
            <person name="Grigoriev I.V."/>
            <person name="Hibbett D."/>
            <person name="Nagy L.G."/>
            <person name="Martin F.M."/>
        </authorList>
    </citation>
    <scope>NUCLEOTIDE SEQUENCE</scope>
    <source>
        <strain evidence="1">BED1</strain>
    </source>
</reference>
<protein>
    <submittedName>
        <fullName evidence="1">Uncharacterized protein</fullName>
    </submittedName>
</protein>
<organism evidence="1 2">
    <name type="scientific">Boletus edulis BED1</name>
    <dbReference type="NCBI Taxonomy" id="1328754"/>
    <lineage>
        <taxon>Eukaryota</taxon>
        <taxon>Fungi</taxon>
        <taxon>Dikarya</taxon>
        <taxon>Basidiomycota</taxon>
        <taxon>Agaricomycotina</taxon>
        <taxon>Agaricomycetes</taxon>
        <taxon>Agaricomycetidae</taxon>
        <taxon>Boletales</taxon>
        <taxon>Boletineae</taxon>
        <taxon>Boletaceae</taxon>
        <taxon>Boletoideae</taxon>
        <taxon>Boletus</taxon>
    </lineage>
</organism>
<evidence type="ECO:0000313" key="1">
    <source>
        <dbReference type="EMBL" id="KAF8429970.1"/>
    </source>
</evidence>
<gene>
    <name evidence="1" type="ORF">L210DRAFT_677483</name>
</gene>
<proteinExistence type="predicted"/>
<dbReference type="AlphaFoldDB" id="A0AAD4BH69"/>